<protein>
    <submittedName>
        <fullName evidence="5">Uncharacterized protein</fullName>
    </submittedName>
</protein>
<dbReference type="CDD" id="cd05374">
    <property type="entry name" value="17beta-HSD-like_SDR_c"/>
    <property type="match status" value="1"/>
</dbReference>
<evidence type="ECO:0000256" key="4">
    <source>
        <dbReference type="RuleBase" id="RU000363"/>
    </source>
</evidence>
<dbReference type="PROSITE" id="PS00061">
    <property type="entry name" value="ADH_SHORT"/>
    <property type="match status" value="1"/>
</dbReference>
<reference evidence="6" key="1">
    <citation type="submission" date="2016-02" db="EMBL/GenBank/DDBJ databases">
        <title>Draft genome sequence of Microdochium bolleyi, a fungal endophyte of beachgrass.</title>
        <authorList>
            <consortium name="DOE Joint Genome Institute"/>
            <person name="David A.S."/>
            <person name="May G."/>
            <person name="Haridas S."/>
            <person name="Lim J."/>
            <person name="Wang M."/>
            <person name="Labutti K."/>
            <person name="Lipzen A."/>
            <person name="Barry K."/>
            <person name="Grigoriev I.V."/>
        </authorList>
    </citation>
    <scope>NUCLEOTIDE SEQUENCE [LARGE SCALE GENOMIC DNA]</scope>
    <source>
        <strain evidence="6">J235TASD1</strain>
    </source>
</reference>
<dbReference type="InterPro" id="IPR020904">
    <property type="entry name" value="Sc_DH/Rdtase_CS"/>
</dbReference>
<accession>A0A136J115</accession>
<dbReference type="EMBL" id="KQ964251">
    <property type="protein sequence ID" value="KXJ90823.1"/>
    <property type="molecule type" value="Genomic_DNA"/>
</dbReference>
<sequence>MTRVWIITGASAGFGLQLAKIAVEAGDTVIAASRNPSKLSEVKGITPMRLDHNEPFDQVKKDIDAMVALHGRVDVVVNNAAYVQTGTLEETSPEETLNQLQSNVLGPLNVYRAVLPHMRAAKSGTLVTIGSMNAWLPFNACNLYNMSKAAVRAIGVGIAEEVRPFGIRHCLVEPGAFRTSLLDPSANFAATSGMARLDDYKQINAETDAIFAMINGKQPGDPVKGCQIIYDVVTSTGVAEGREMPEFLPLGSDAVNVIVASVQKVLGQVEEWKDVARQSDIKQITE</sequence>
<dbReference type="InterPro" id="IPR051911">
    <property type="entry name" value="SDR_oxidoreductase"/>
</dbReference>
<comment type="similarity">
    <text evidence="1 4">Belongs to the short-chain dehydrogenases/reductases (SDR) family.</text>
</comment>
<dbReference type="STRING" id="196109.A0A136J115"/>
<dbReference type="InParanoid" id="A0A136J115"/>
<name>A0A136J115_9PEZI</name>
<evidence type="ECO:0000256" key="1">
    <source>
        <dbReference type="ARBA" id="ARBA00006484"/>
    </source>
</evidence>
<dbReference type="PANTHER" id="PTHR43976:SF16">
    <property type="entry name" value="SHORT-CHAIN DEHYDROGENASE_REDUCTASE FAMILY PROTEIN"/>
    <property type="match status" value="1"/>
</dbReference>
<dbReference type="PANTHER" id="PTHR43976">
    <property type="entry name" value="SHORT CHAIN DEHYDROGENASE"/>
    <property type="match status" value="1"/>
</dbReference>
<dbReference type="OrthoDB" id="1274115at2759"/>
<dbReference type="PRINTS" id="PR00080">
    <property type="entry name" value="SDRFAMILY"/>
</dbReference>
<dbReference type="PRINTS" id="PR00081">
    <property type="entry name" value="GDHRDH"/>
</dbReference>
<evidence type="ECO:0000256" key="3">
    <source>
        <dbReference type="ARBA" id="ARBA00023002"/>
    </source>
</evidence>
<dbReference type="Pfam" id="PF00106">
    <property type="entry name" value="adh_short"/>
    <property type="match status" value="1"/>
</dbReference>
<dbReference type="InterPro" id="IPR036291">
    <property type="entry name" value="NAD(P)-bd_dom_sf"/>
</dbReference>
<proteinExistence type="inferred from homology"/>
<evidence type="ECO:0000313" key="6">
    <source>
        <dbReference type="Proteomes" id="UP000070501"/>
    </source>
</evidence>
<dbReference type="GO" id="GO:0016491">
    <property type="term" value="F:oxidoreductase activity"/>
    <property type="evidence" value="ECO:0007669"/>
    <property type="project" value="UniProtKB-KW"/>
</dbReference>
<dbReference type="AlphaFoldDB" id="A0A136J115"/>
<dbReference type="InterPro" id="IPR002347">
    <property type="entry name" value="SDR_fam"/>
</dbReference>
<keyword evidence="3" id="KW-0560">Oxidoreductase</keyword>
<dbReference type="SUPFAM" id="SSF51735">
    <property type="entry name" value="NAD(P)-binding Rossmann-fold domains"/>
    <property type="match status" value="1"/>
</dbReference>
<evidence type="ECO:0000256" key="2">
    <source>
        <dbReference type="ARBA" id="ARBA00022857"/>
    </source>
</evidence>
<evidence type="ECO:0000313" key="5">
    <source>
        <dbReference type="EMBL" id="KXJ90823.1"/>
    </source>
</evidence>
<organism evidence="5 6">
    <name type="scientific">Microdochium bolleyi</name>
    <dbReference type="NCBI Taxonomy" id="196109"/>
    <lineage>
        <taxon>Eukaryota</taxon>
        <taxon>Fungi</taxon>
        <taxon>Dikarya</taxon>
        <taxon>Ascomycota</taxon>
        <taxon>Pezizomycotina</taxon>
        <taxon>Sordariomycetes</taxon>
        <taxon>Xylariomycetidae</taxon>
        <taxon>Xylariales</taxon>
        <taxon>Microdochiaceae</taxon>
        <taxon>Microdochium</taxon>
    </lineage>
</organism>
<keyword evidence="2" id="KW-0521">NADP</keyword>
<keyword evidence="6" id="KW-1185">Reference proteome</keyword>
<gene>
    <name evidence="5" type="ORF">Micbo1qcDRAFT_225690</name>
</gene>
<dbReference type="Gene3D" id="3.40.50.720">
    <property type="entry name" value="NAD(P)-binding Rossmann-like Domain"/>
    <property type="match status" value="1"/>
</dbReference>
<dbReference type="Proteomes" id="UP000070501">
    <property type="component" value="Unassembled WGS sequence"/>
</dbReference>